<accession>A0A804R403</accession>
<feature type="compositionally biased region" description="Polar residues" evidence="1">
    <location>
        <begin position="44"/>
        <end position="54"/>
    </location>
</feature>
<feature type="region of interest" description="Disordered" evidence="1">
    <location>
        <begin position="44"/>
        <end position="124"/>
    </location>
</feature>
<dbReference type="Proteomes" id="UP000007305">
    <property type="component" value="Chromosome 9"/>
</dbReference>
<evidence type="ECO:0000313" key="2">
    <source>
        <dbReference type="EnsemblPlants" id="Zm00001eb383500_P001"/>
    </source>
</evidence>
<protein>
    <submittedName>
        <fullName evidence="2">Uncharacterized protein</fullName>
    </submittedName>
</protein>
<reference evidence="2" key="3">
    <citation type="submission" date="2021-05" db="UniProtKB">
        <authorList>
            <consortium name="EnsemblPlants"/>
        </authorList>
    </citation>
    <scope>IDENTIFICATION</scope>
    <source>
        <strain evidence="2">cv. B73</strain>
    </source>
</reference>
<dbReference type="InParanoid" id="A0A804R403"/>
<evidence type="ECO:0000313" key="3">
    <source>
        <dbReference type="Proteomes" id="UP000007305"/>
    </source>
</evidence>
<sequence>MHVQEYPKFPTNGTVCVCQPSQYDPGTTNLALRTWRHATQRNQLLVRSNNNRRISGSMDRESDPVPCGREGGEEQRADEPSGKRHGSQHLPSVVGHDRVEARPDIPVEHGHGHEHDDRQERVEEVDELDPFLGGLHWRRRRRAVDDPQPAASGHRVPHGPLGVMEAVGEAEEEARRGAEPHKPGRHDAVHVVAFATVGEHRRQHLEREHRAGGEVLGQLGGAPERLRHCSLQLRCLVVGTPTVSQPLLLAVAVRLSQEWLGLRRSVGDASNDGACTRRSRHGSCGSRCNDGVRRHGLLGLEINLVLGRHRGDE</sequence>
<reference evidence="2" key="2">
    <citation type="submission" date="2019-07" db="EMBL/GenBank/DDBJ databases">
        <authorList>
            <person name="Seetharam A."/>
            <person name="Woodhouse M."/>
            <person name="Cannon E."/>
        </authorList>
    </citation>
    <scope>NUCLEOTIDE SEQUENCE [LARGE SCALE GENOMIC DNA]</scope>
    <source>
        <strain evidence="2">cv. B73</strain>
    </source>
</reference>
<name>A0A804R403_MAIZE</name>
<dbReference type="EnsemblPlants" id="Zm00001eb383500_T001">
    <property type="protein sequence ID" value="Zm00001eb383500_P001"/>
    <property type="gene ID" value="Zm00001eb383500"/>
</dbReference>
<dbReference type="AlphaFoldDB" id="A0A804R403"/>
<keyword evidence="3" id="KW-1185">Reference proteome</keyword>
<feature type="compositionally biased region" description="Basic and acidic residues" evidence="1">
    <location>
        <begin position="70"/>
        <end position="82"/>
    </location>
</feature>
<dbReference type="Gramene" id="Zm00001eb383500_T001">
    <property type="protein sequence ID" value="Zm00001eb383500_P001"/>
    <property type="gene ID" value="Zm00001eb383500"/>
</dbReference>
<proteinExistence type="predicted"/>
<evidence type="ECO:0000256" key="1">
    <source>
        <dbReference type="SAM" id="MobiDB-lite"/>
    </source>
</evidence>
<organism evidence="2 3">
    <name type="scientific">Zea mays</name>
    <name type="common">Maize</name>
    <dbReference type="NCBI Taxonomy" id="4577"/>
    <lineage>
        <taxon>Eukaryota</taxon>
        <taxon>Viridiplantae</taxon>
        <taxon>Streptophyta</taxon>
        <taxon>Embryophyta</taxon>
        <taxon>Tracheophyta</taxon>
        <taxon>Spermatophyta</taxon>
        <taxon>Magnoliopsida</taxon>
        <taxon>Liliopsida</taxon>
        <taxon>Poales</taxon>
        <taxon>Poaceae</taxon>
        <taxon>PACMAD clade</taxon>
        <taxon>Panicoideae</taxon>
        <taxon>Andropogonodae</taxon>
        <taxon>Andropogoneae</taxon>
        <taxon>Tripsacinae</taxon>
        <taxon>Zea</taxon>
    </lineage>
</organism>
<dbReference type="FunCoup" id="A0A804R403">
    <property type="interactions" value="21"/>
</dbReference>
<feature type="compositionally biased region" description="Basic and acidic residues" evidence="1">
    <location>
        <begin position="95"/>
        <end position="122"/>
    </location>
</feature>
<reference evidence="3" key="1">
    <citation type="journal article" date="2009" name="Science">
        <title>The B73 maize genome: complexity, diversity, and dynamics.</title>
        <authorList>
            <person name="Schnable P.S."/>
            <person name="Ware D."/>
            <person name="Fulton R.S."/>
            <person name="Stein J.C."/>
            <person name="Wei F."/>
            <person name="Pasternak S."/>
            <person name="Liang C."/>
            <person name="Zhang J."/>
            <person name="Fulton L."/>
            <person name="Graves T.A."/>
            <person name="Minx P."/>
            <person name="Reily A.D."/>
            <person name="Courtney L."/>
            <person name="Kruchowski S.S."/>
            <person name="Tomlinson C."/>
            <person name="Strong C."/>
            <person name="Delehaunty K."/>
            <person name="Fronick C."/>
            <person name="Courtney B."/>
            <person name="Rock S.M."/>
            <person name="Belter E."/>
            <person name="Du F."/>
            <person name="Kim K."/>
            <person name="Abbott R.M."/>
            <person name="Cotton M."/>
            <person name="Levy A."/>
            <person name="Marchetto P."/>
            <person name="Ochoa K."/>
            <person name="Jackson S.M."/>
            <person name="Gillam B."/>
            <person name="Chen W."/>
            <person name="Yan L."/>
            <person name="Higginbotham J."/>
            <person name="Cardenas M."/>
            <person name="Waligorski J."/>
            <person name="Applebaum E."/>
            <person name="Phelps L."/>
            <person name="Falcone J."/>
            <person name="Kanchi K."/>
            <person name="Thane T."/>
            <person name="Scimone A."/>
            <person name="Thane N."/>
            <person name="Henke J."/>
            <person name="Wang T."/>
            <person name="Ruppert J."/>
            <person name="Shah N."/>
            <person name="Rotter K."/>
            <person name="Hodges J."/>
            <person name="Ingenthron E."/>
            <person name="Cordes M."/>
            <person name="Kohlberg S."/>
            <person name="Sgro J."/>
            <person name="Delgado B."/>
            <person name="Mead K."/>
            <person name="Chinwalla A."/>
            <person name="Leonard S."/>
            <person name="Crouse K."/>
            <person name="Collura K."/>
            <person name="Kudrna D."/>
            <person name="Currie J."/>
            <person name="He R."/>
            <person name="Angelova A."/>
            <person name="Rajasekar S."/>
            <person name="Mueller T."/>
            <person name="Lomeli R."/>
            <person name="Scara G."/>
            <person name="Ko A."/>
            <person name="Delaney K."/>
            <person name="Wissotski M."/>
            <person name="Lopez G."/>
            <person name="Campos D."/>
            <person name="Braidotti M."/>
            <person name="Ashley E."/>
            <person name="Golser W."/>
            <person name="Kim H."/>
            <person name="Lee S."/>
            <person name="Lin J."/>
            <person name="Dujmic Z."/>
            <person name="Kim W."/>
            <person name="Talag J."/>
            <person name="Zuccolo A."/>
            <person name="Fan C."/>
            <person name="Sebastian A."/>
            <person name="Kramer M."/>
            <person name="Spiegel L."/>
            <person name="Nascimento L."/>
            <person name="Zutavern T."/>
            <person name="Miller B."/>
            <person name="Ambroise C."/>
            <person name="Muller S."/>
            <person name="Spooner W."/>
            <person name="Narechania A."/>
            <person name="Ren L."/>
            <person name="Wei S."/>
            <person name="Kumari S."/>
            <person name="Faga B."/>
            <person name="Levy M.J."/>
            <person name="McMahan L."/>
            <person name="Van Buren P."/>
            <person name="Vaughn M.W."/>
            <person name="Ying K."/>
            <person name="Yeh C.-T."/>
            <person name="Emrich S.J."/>
            <person name="Jia Y."/>
            <person name="Kalyanaraman A."/>
            <person name="Hsia A.-P."/>
            <person name="Barbazuk W.B."/>
            <person name="Baucom R.S."/>
            <person name="Brutnell T.P."/>
            <person name="Carpita N.C."/>
            <person name="Chaparro C."/>
            <person name="Chia J.-M."/>
            <person name="Deragon J.-M."/>
            <person name="Estill J.C."/>
            <person name="Fu Y."/>
            <person name="Jeddeloh J.A."/>
            <person name="Han Y."/>
            <person name="Lee H."/>
            <person name="Li P."/>
            <person name="Lisch D.R."/>
            <person name="Liu S."/>
            <person name="Liu Z."/>
            <person name="Nagel D.H."/>
            <person name="McCann M.C."/>
            <person name="SanMiguel P."/>
            <person name="Myers A.M."/>
            <person name="Nettleton D."/>
            <person name="Nguyen J."/>
            <person name="Penning B.W."/>
            <person name="Ponnala L."/>
            <person name="Schneider K.L."/>
            <person name="Schwartz D.C."/>
            <person name="Sharma A."/>
            <person name="Soderlund C."/>
            <person name="Springer N.M."/>
            <person name="Sun Q."/>
            <person name="Wang H."/>
            <person name="Waterman M."/>
            <person name="Westerman R."/>
            <person name="Wolfgruber T.K."/>
            <person name="Yang L."/>
            <person name="Yu Y."/>
            <person name="Zhang L."/>
            <person name="Zhou S."/>
            <person name="Zhu Q."/>
            <person name="Bennetzen J.L."/>
            <person name="Dawe R.K."/>
            <person name="Jiang J."/>
            <person name="Jiang N."/>
            <person name="Presting G.G."/>
            <person name="Wessler S.R."/>
            <person name="Aluru S."/>
            <person name="Martienssen R.A."/>
            <person name="Clifton S.W."/>
            <person name="McCombie W.R."/>
            <person name="Wing R.A."/>
            <person name="Wilson R.K."/>
        </authorList>
    </citation>
    <scope>NUCLEOTIDE SEQUENCE [LARGE SCALE GENOMIC DNA]</scope>
    <source>
        <strain evidence="3">cv. B73</strain>
    </source>
</reference>